<protein>
    <submittedName>
        <fullName evidence="1">VOC family protein</fullName>
    </submittedName>
</protein>
<accession>A0AAJ5VRQ8</accession>
<dbReference type="SUPFAM" id="SSF54593">
    <property type="entry name" value="Glyoxalase/Bleomycin resistance protein/Dihydroxybiphenyl dioxygenase"/>
    <property type="match status" value="1"/>
</dbReference>
<proteinExistence type="predicted"/>
<reference evidence="1" key="1">
    <citation type="submission" date="2023-03" db="EMBL/GenBank/DDBJ databases">
        <title>Andean soil-derived lignocellulolytic bacterial consortium as a source of novel taxa and putative plastic-active enzymes.</title>
        <authorList>
            <person name="Diaz-Garcia L."/>
            <person name="Chuvochina M."/>
            <person name="Feuerriegel G."/>
            <person name="Bunk B."/>
            <person name="Sproer C."/>
            <person name="Streit W.R."/>
            <person name="Rodriguez L.M."/>
            <person name="Overmann J."/>
            <person name="Jimenez D.J."/>
        </authorList>
    </citation>
    <scope>NUCLEOTIDE SEQUENCE</scope>
    <source>
        <strain evidence="1">MAG 4196</strain>
    </source>
</reference>
<gene>
    <name evidence="1" type="ORF">P0Y65_12210</name>
</gene>
<evidence type="ECO:0000313" key="1">
    <source>
        <dbReference type="EMBL" id="WEK02971.1"/>
    </source>
</evidence>
<organism evidence="1 2">
    <name type="scientific">Candidatus Devosia phytovorans</name>
    <dbReference type="NCBI Taxonomy" id="3121372"/>
    <lineage>
        <taxon>Bacteria</taxon>
        <taxon>Pseudomonadati</taxon>
        <taxon>Pseudomonadota</taxon>
        <taxon>Alphaproteobacteria</taxon>
        <taxon>Hyphomicrobiales</taxon>
        <taxon>Devosiaceae</taxon>
        <taxon>Devosia</taxon>
    </lineage>
</organism>
<sequence length="120" mass="13095">MTITVQGIYAATVTKDFDAAVAWYERLMGRPADDKPIPGMAQWRNMGAAGLQVWEDAERAGQSIITIVVPNLEHEKIRLAAAGLILINEARGEFGAVGQLFDDEGNQINLSEPPKGFVNR</sequence>
<dbReference type="InterPro" id="IPR029068">
    <property type="entry name" value="Glyas_Bleomycin-R_OHBP_Dase"/>
</dbReference>
<evidence type="ECO:0000313" key="2">
    <source>
        <dbReference type="Proteomes" id="UP001217476"/>
    </source>
</evidence>
<name>A0AAJ5VRQ8_9HYPH</name>
<dbReference type="Gene3D" id="3.10.180.10">
    <property type="entry name" value="2,3-Dihydroxybiphenyl 1,2-Dioxygenase, domain 1"/>
    <property type="match status" value="1"/>
</dbReference>
<dbReference type="EMBL" id="CP119312">
    <property type="protein sequence ID" value="WEK02971.1"/>
    <property type="molecule type" value="Genomic_DNA"/>
</dbReference>
<dbReference type="CDD" id="cd06587">
    <property type="entry name" value="VOC"/>
    <property type="match status" value="1"/>
</dbReference>
<dbReference type="Proteomes" id="UP001217476">
    <property type="component" value="Chromosome"/>
</dbReference>
<dbReference type="AlphaFoldDB" id="A0AAJ5VRQ8"/>